<accession>A0A9X3J2P4</accession>
<dbReference type="Proteomes" id="UP001150924">
    <property type="component" value="Unassembled WGS sequence"/>
</dbReference>
<proteinExistence type="predicted"/>
<dbReference type="AlphaFoldDB" id="A0A9X3J2P4"/>
<sequence>MPVILHVNTVRYEDELSRLLAAYRSSRWCARTCGARTSVDRLERLLAAHPGLRFDTSGGARSTRRPGSPASSRRALASARCCGLTPSGSCSART</sequence>
<name>A0A9X3J2P4_9BACT</name>
<organism evidence="2 3">
    <name type="scientific">Nannocystis pusilla</name>
    <dbReference type="NCBI Taxonomy" id="889268"/>
    <lineage>
        <taxon>Bacteria</taxon>
        <taxon>Pseudomonadati</taxon>
        <taxon>Myxococcota</taxon>
        <taxon>Polyangia</taxon>
        <taxon>Nannocystales</taxon>
        <taxon>Nannocystaceae</taxon>
        <taxon>Nannocystis</taxon>
    </lineage>
</organism>
<feature type="region of interest" description="Disordered" evidence="1">
    <location>
        <begin position="54"/>
        <end position="74"/>
    </location>
</feature>
<evidence type="ECO:0000313" key="3">
    <source>
        <dbReference type="Proteomes" id="UP001150924"/>
    </source>
</evidence>
<reference evidence="2" key="1">
    <citation type="submission" date="2022-11" db="EMBL/GenBank/DDBJ databases">
        <title>Minimal conservation of predation-associated metabolite biosynthetic gene clusters underscores biosynthetic potential of Myxococcota including descriptions for ten novel species: Archangium lansinium sp. nov., Myxococcus landrumus sp. nov., Nannocystis bai.</title>
        <authorList>
            <person name="Ahearne A."/>
            <person name="Stevens C."/>
            <person name="Phillips K."/>
        </authorList>
    </citation>
    <scope>NUCLEOTIDE SEQUENCE</scope>
    <source>
        <strain evidence="2">Na p29</strain>
    </source>
</reference>
<keyword evidence="3" id="KW-1185">Reference proteome</keyword>
<evidence type="ECO:0000256" key="1">
    <source>
        <dbReference type="SAM" id="MobiDB-lite"/>
    </source>
</evidence>
<feature type="compositionally biased region" description="Low complexity" evidence="1">
    <location>
        <begin position="65"/>
        <end position="74"/>
    </location>
</feature>
<evidence type="ECO:0000313" key="2">
    <source>
        <dbReference type="EMBL" id="MCY1014022.1"/>
    </source>
</evidence>
<comment type="caution">
    <text evidence="2">The sequence shown here is derived from an EMBL/GenBank/DDBJ whole genome shotgun (WGS) entry which is preliminary data.</text>
</comment>
<gene>
    <name evidence="2" type="ORF">OV079_52575</name>
</gene>
<dbReference type="RefSeq" id="WP_267778226.1">
    <property type="nucleotide sequence ID" value="NZ_JAPNKE010000002.1"/>
</dbReference>
<protein>
    <submittedName>
        <fullName evidence="2">Uncharacterized protein</fullName>
    </submittedName>
</protein>
<dbReference type="EMBL" id="JAPNKE010000002">
    <property type="protein sequence ID" value="MCY1014022.1"/>
    <property type="molecule type" value="Genomic_DNA"/>
</dbReference>